<evidence type="ECO:0000313" key="3">
    <source>
        <dbReference type="EMBL" id="GGX81665.1"/>
    </source>
</evidence>
<protein>
    <submittedName>
        <fullName evidence="3">Polyisoprenoid-binding protein</fullName>
    </submittedName>
</protein>
<evidence type="ECO:0000259" key="2">
    <source>
        <dbReference type="SMART" id="SM00867"/>
    </source>
</evidence>
<evidence type="ECO:0000313" key="4">
    <source>
        <dbReference type="Proteomes" id="UP000645555"/>
    </source>
</evidence>
<dbReference type="PANTHER" id="PTHR34406:SF1">
    <property type="entry name" value="PROTEIN YCEI"/>
    <property type="match status" value="1"/>
</dbReference>
<dbReference type="InterPro" id="IPR007372">
    <property type="entry name" value="Lipid/polyisoprenoid-bd_YceI"/>
</dbReference>
<name>A0A918U2F5_9ACTN</name>
<comment type="caution">
    <text evidence="3">The sequence shown here is derived from an EMBL/GenBank/DDBJ whole genome shotgun (WGS) entry which is preliminary data.</text>
</comment>
<accession>A0A918U2F5</accession>
<evidence type="ECO:0000256" key="1">
    <source>
        <dbReference type="ARBA" id="ARBA00008812"/>
    </source>
</evidence>
<gene>
    <name evidence="3" type="ORF">GCM10010515_56620</name>
</gene>
<dbReference type="RefSeq" id="WP_190038415.1">
    <property type="nucleotide sequence ID" value="NZ_BMWD01000023.1"/>
</dbReference>
<dbReference type="EMBL" id="BMWD01000023">
    <property type="protein sequence ID" value="GGX81665.1"/>
    <property type="molecule type" value="Genomic_DNA"/>
</dbReference>
<sequence>MFVRKDQPASREPHSYAALTGTYAIDPVHSTIGFAVRHAMISNVRGRFTRYEGLLKLDGSDPARSEAHVSMQTNSTETGIQERDAHLKGPEFFDSATFPLMVFHSTGISPLGHDAFRLDGRLSIKGIELPLALDIAFGGAGEDAYGQQRVGFEATATLRRSDWGLTWNTALETGGVLISDKVTLTLDISAVRVEETPAV</sequence>
<proteinExistence type="inferred from homology"/>
<dbReference type="Proteomes" id="UP000645555">
    <property type="component" value="Unassembled WGS sequence"/>
</dbReference>
<dbReference type="PANTHER" id="PTHR34406">
    <property type="entry name" value="PROTEIN YCEI"/>
    <property type="match status" value="1"/>
</dbReference>
<dbReference type="Pfam" id="PF04264">
    <property type="entry name" value="YceI"/>
    <property type="match status" value="1"/>
</dbReference>
<reference evidence="3" key="2">
    <citation type="submission" date="2020-09" db="EMBL/GenBank/DDBJ databases">
        <authorList>
            <person name="Sun Q."/>
            <person name="Ohkuma M."/>
        </authorList>
    </citation>
    <scope>NUCLEOTIDE SEQUENCE</scope>
    <source>
        <strain evidence="3">JCM 4956</strain>
    </source>
</reference>
<dbReference type="SUPFAM" id="SSF101874">
    <property type="entry name" value="YceI-like"/>
    <property type="match status" value="1"/>
</dbReference>
<comment type="similarity">
    <text evidence="1">Belongs to the UPF0312 family.</text>
</comment>
<feature type="domain" description="Lipid/polyisoprenoid-binding YceI-like" evidence="2">
    <location>
        <begin position="22"/>
        <end position="191"/>
    </location>
</feature>
<keyword evidence="4" id="KW-1185">Reference proteome</keyword>
<dbReference type="SMART" id="SM00867">
    <property type="entry name" value="YceI"/>
    <property type="match status" value="1"/>
</dbReference>
<dbReference type="InterPro" id="IPR036761">
    <property type="entry name" value="TTHA0802/YceI-like_sf"/>
</dbReference>
<organism evidence="3 4">
    <name type="scientific">Streptomyces fructofermentans</name>
    <dbReference type="NCBI Taxonomy" id="152141"/>
    <lineage>
        <taxon>Bacteria</taxon>
        <taxon>Bacillati</taxon>
        <taxon>Actinomycetota</taxon>
        <taxon>Actinomycetes</taxon>
        <taxon>Kitasatosporales</taxon>
        <taxon>Streptomycetaceae</taxon>
        <taxon>Streptomyces</taxon>
    </lineage>
</organism>
<dbReference type="AlphaFoldDB" id="A0A918U2F5"/>
<dbReference type="Gene3D" id="2.40.128.110">
    <property type="entry name" value="Lipid/polyisoprenoid-binding, YceI-like"/>
    <property type="match status" value="1"/>
</dbReference>
<reference evidence="3" key="1">
    <citation type="journal article" date="2014" name="Int. J. Syst. Evol. Microbiol.">
        <title>Complete genome sequence of Corynebacterium casei LMG S-19264T (=DSM 44701T), isolated from a smear-ripened cheese.</title>
        <authorList>
            <consortium name="US DOE Joint Genome Institute (JGI-PGF)"/>
            <person name="Walter F."/>
            <person name="Albersmeier A."/>
            <person name="Kalinowski J."/>
            <person name="Ruckert C."/>
        </authorList>
    </citation>
    <scope>NUCLEOTIDE SEQUENCE</scope>
    <source>
        <strain evidence="3">JCM 4956</strain>
    </source>
</reference>